<dbReference type="Gene3D" id="3.40.50.1820">
    <property type="entry name" value="alpha/beta hydrolase"/>
    <property type="match status" value="1"/>
</dbReference>
<dbReference type="AlphaFoldDB" id="A0A7W0CJ00"/>
<sequence>MGFTVRPRRLGSGPNRRARLAPALAAGVSVLAILTACGGRAEPTKLTWHTCGDDMECSTLTVPLDHTRPQGEQLELSLTRLPAGGDRIGSLVVNPGGPGVSGLDYARAARSIVSEPVLERFDIVGFDPRGVGRSSPVHCLDDAGLDTFLALDTTPDTADEQDALVSASRDFAAACQAHSAKLLPHIGTIDVARDLDLLRDALGDPQLTYLGKSYGTLLGATYAELFPARVRALVLDGALDPALPRLTLNTEQALAFDTAFRSYLRYCLADSDCPFSSRTISGAAQELAALLRRTDTAPLHAARPVTESLATLGALTPLYDRSGWPILTAALRQARTGDGTLLLQQSDHLVGRLANGTYSNQTAANVAINCIDAPYPRDPQTYAQAAQAADRISPAFGSYLTWSSLPCAFWPAAPSKPRPLRAAGAAPILVIGTTRDPATPYSWAESLAGQLESGVLLGFDSDGHTAYFNGSGCVDEVVDRYLVTGVVPGEEVVCPDIR</sequence>
<evidence type="ECO:0000313" key="6">
    <source>
        <dbReference type="Proteomes" id="UP000530928"/>
    </source>
</evidence>
<dbReference type="SUPFAM" id="SSF53474">
    <property type="entry name" value="alpha/beta-Hydrolases"/>
    <property type="match status" value="1"/>
</dbReference>
<feature type="domain" description="Peptidase S33 tripeptidyl aminopeptidase-like C-terminal" evidence="4">
    <location>
        <begin position="393"/>
        <end position="494"/>
    </location>
</feature>
<evidence type="ECO:0000313" key="5">
    <source>
        <dbReference type="EMBL" id="MBA2892092.1"/>
    </source>
</evidence>
<gene>
    <name evidence="5" type="ORF">HNR30_003433</name>
</gene>
<dbReference type="PANTHER" id="PTHR43248">
    <property type="entry name" value="2-SUCCINYL-6-HYDROXY-2,4-CYCLOHEXADIENE-1-CARBOXYLATE SYNTHASE"/>
    <property type="match status" value="1"/>
</dbReference>
<dbReference type="Pfam" id="PF08386">
    <property type="entry name" value="Abhydrolase_4"/>
    <property type="match status" value="1"/>
</dbReference>
<dbReference type="InterPro" id="IPR029058">
    <property type="entry name" value="AB_hydrolase_fold"/>
</dbReference>
<proteinExistence type="inferred from homology"/>
<dbReference type="InterPro" id="IPR013595">
    <property type="entry name" value="Pept_S33_TAP-like_C"/>
</dbReference>
<name>A0A7W0CJ00_9ACTN</name>
<evidence type="ECO:0000256" key="1">
    <source>
        <dbReference type="ARBA" id="ARBA00010088"/>
    </source>
</evidence>
<keyword evidence="6" id="KW-1185">Reference proteome</keyword>
<dbReference type="InterPro" id="IPR051601">
    <property type="entry name" value="Serine_prot/Carboxylest_S33"/>
</dbReference>
<dbReference type="EMBL" id="JACDUR010000003">
    <property type="protein sequence ID" value="MBA2892092.1"/>
    <property type="molecule type" value="Genomic_DNA"/>
</dbReference>
<accession>A0A7W0CJ00</accession>
<evidence type="ECO:0000259" key="4">
    <source>
        <dbReference type="Pfam" id="PF08386"/>
    </source>
</evidence>
<organism evidence="5 6">
    <name type="scientific">Nonomuraea soli</name>
    <dbReference type="NCBI Taxonomy" id="1032476"/>
    <lineage>
        <taxon>Bacteria</taxon>
        <taxon>Bacillati</taxon>
        <taxon>Actinomycetota</taxon>
        <taxon>Actinomycetes</taxon>
        <taxon>Streptosporangiales</taxon>
        <taxon>Streptosporangiaceae</taxon>
        <taxon>Nonomuraea</taxon>
    </lineage>
</organism>
<evidence type="ECO:0000256" key="3">
    <source>
        <dbReference type="ARBA" id="ARBA00022801"/>
    </source>
</evidence>
<evidence type="ECO:0000256" key="2">
    <source>
        <dbReference type="ARBA" id="ARBA00022729"/>
    </source>
</evidence>
<keyword evidence="2" id="KW-0732">Signal</keyword>
<reference evidence="5 6" key="1">
    <citation type="submission" date="2020-07" db="EMBL/GenBank/DDBJ databases">
        <title>Genomic Encyclopedia of Type Strains, Phase IV (KMG-IV): sequencing the most valuable type-strain genomes for metagenomic binning, comparative biology and taxonomic classification.</title>
        <authorList>
            <person name="Goeker M."/>
        </authorList>
    </citation>
    <scope>NUCLEOTIDE SEQUENCE [LARGE SCALE GENOMIC DNA]</scope>
    <source>
        <strain evidence="5 6">DSM 45533</strain>
    </source>
</reference>
<dbReference type="GO" id="GO:0016787">
    <property type="term" value="F:hydrolase activity"/>
    <property type="evidence" value="ECO:0007669"/>
    <property type="project" value="UniProtKB-KW"/>
</dbReference>
<dbReference type="RefSeq" id="WP_246378635.1">
    <property type="nucleotide sequence ID" value="NZ_BAABAM010000002.1"/>
</dbReference>
<dbReference type="PANTHER" id="PTHR43248:SF29">
    <property type="entry name" value="TRIPEPTIDYL AMINOPEPTIDASE"/>
    <property type="match status" value="1"/>
</dbReference>
<comment type="similarity">
    <text evidence="1">Belongs to the peptidase S33 family.</text>
</comment>
<protein>
    <submittedName>
        <fullName evidence="5">Pimeloyl-ACP methyl ester carboxylesterase</fullName>
    </submittedName>
</protein>
<dbReference type="Proteomes" id="UP000530928">
    <property type="component" value="Unassembled WGS sequence"/>
</dbReference>
<comment type="caution">
    <text evidence="5">The sequence shown here is derived from an EMBL/GenBank/DDBJ whole genome shotgun (WGS) entry which is preliminary data.</text>
</comment>
<keyword evidence="3" id="KW-0378">Hydrolase</keyword>